<name>A0A5K7XDV0_9BACT</name>
<accession>A0A5K7XDV0</accession>
<evidence type="ECO:0000313" key="2">
    <source>
        <dbReference type="Proteomes" id="UP000326837"/>
    </source>
</evidence>
<proteinExistence type="predicted"/>
<protein>
    <submittedName>
        <fullName evidence="1">Uncharacterized protein</fullName>
    </submittedName>
</protein>
<reference evidence="2" key="1">
    <citation type="submission" date="2019-10" db="EMBL/GenBank/DDBJ databases">
        <title>Lacipirellula parvula gen. nov., sp. nov., representing a lineage of planctomycetes widespread in freshwater anoxic habitats, and description of the family Lacipirellulaceae.</title>
        <authorList>
            <person name="Dedysh S.N."/>
            <person name="Kulichevskaya I.S."/>
            <person name="Beletsky A.V."/>
            <person name="Rakitin A.L."/>
            <person name="Mardanov A.V."/>
            <person name="Ivanova A.A."/>
            <person name="Saltykova V.X."/>
            <person name="Rijpstra W.I.C."/>
            <person name="Sinninghe Damste J.S."/>
            <person name="Ravin N.V."/>
        </authorList>
    </citation>
    <scope>NUCLEOTIDE SEQUENCE [LARGE SCALE GENOMIC DNA]</scope>
    <source>
        <strain evidence="2">PX69</strain>
    </source>
</reference>
<dbReference type="Proteomes" id="UP000326837">
    <property type="component" value="Chromosome"/>
</dbReference>
<dbReference type="EMBL" id="AP021861">
    <property type="protein sequence ID" value="BBO34575.1"/>
    <property type="molecule type" value="Genomic_DNA"/>
</dbReference>
<keyword evidence="2" id="KW-1185">Reference proteome</keyword>
<dbReference type="KEGG" id="lpav:PLANPX_4187"/>
<dbReference type="AlphaFoldDB" id="A0A5K7XDV0"/>
<gene>
    <name evidence="1" type="ORF">PLANPX_4187</name>
</gene>
<organism evidence="1 2">
    <name type="scientific">Lacipirellula parvula</name>
    <dbReference type="NCBI Taxonomy" id="2650471"/>
    <lineage>
        <taxon>Bacteria</taxon>
        <taxon>Pseudomonadati</taxon>
        <taxon>Planctomycetota</taxon>
        <taxon>Planctomycetia</taxon>
        <taxon>Pirellulales</taxon>
        <taxon>Lacipirellulaceae</taxon>
        <taxon>Lacipirellula</taxon>
    </lineage>
</organism>
<sequence length="98" mass="11378">MQPGEQRQQLKVRYYDYHDARDASHWLATHCKRWGILMPDIVEARHTDDGRILLRRGDGRFETISSDSTPAILRLVLEHLSRVPRVPASDQTTENPND</sequence>
<evidence type="ECO:0000313" key="1">
    <source>
        <dbReference type="EMBL" id="BBO34575.1"/>
    </source>
</evidence>